<evidence type="ECO:0000313" key="14">
    <source>
        <dbReference type="EMBL" id="UJG39895.1"/>
    </source>
</evidence>
<sequence length="63" mass="7003">MSRRQTKRKSRDTSPMPATGAGLMRYYDEDLPGVKVGPWYVIAFALILIVAVFVGNIFSPNLS</sequence>
<feature type="transmembrane region" description="Helical" evidence="13">
    <location>
        <begin position="39"/>
        <end position="58"/>
    </location>
</feature>
<dbReference type="Proteomes" id="UP001201020">
    <property type="component" value="Chromosome"/>
</dbReference>
<gene>
    <name evidence="12" type="primary">secG</name>
    <name evidence="14" type="ORF">K9W45_08540</name>
</gene>
<evidence type="ECO:0000256" key="5">
    <source>
        <dbReference type="ARBA" id="ARBA00022475"/>
    </source>
</evidence>
<keyword evidence="10 12" id="KW-0472">Membrane</keyword>
<dbReference type="HAMAP" id="MF_00751">
    <property type="entry name" value="SecG"/>
    <property type="match status" value="1"/>
</dbReference>
<dbReference type="GO" id="GO:0015031">
    <property type="term" value="P:protein transport"/>
    <property type="evidence" value="ECO:0007669"/>
    <property type="project" value="UniProtKB-UniRule"/>
</dbReference>
<evidence type="ECO:0000256" key="12">
    <source>
        <dbReference type="HAMAP-Rule" id="MF_00751"/>
    </source>
</evidence>
<comment type="subunit">
    <text evidence="12">Component of the protein translocase complex. Heterotrimer consisting of alpha (SecY), beta (SecG) and gamma (SecE) subunits. Can form oligomers of the heterotrimer.</text>
</comment>
<evidence type="ECO:0000256" key="9">
    <source>
        <dbReference type="ARBA" id="ARBA00023010"/>
    </source>
</evidence>
<evidence type="ECO:0000256" key="8">
    <source>
        <dbReference type="ARBA" id="ARBA00022989"/>
    </source>
</evidence>
<organism evidence="14">
    <name type="scientific">Candidatus Heimdallarchaeum aukensis</name>
    <dbReference type="NCBI Taxonomy" id="2876573"/>
    <lineage>
        <taxon>Archaea</taxon>
        <taxon>Promethearchaeati</taxon>
        <taxon>Candidatus Heimdallarchaeota</taxon>
        <taxon>Candidatus Heimdallarchaeia (ex Rinke et al. 2021) (nom. nud.)</taxon>
        <taxon>Candidatus Heimdallarchaeales</taxon>
        <taxon>Candidatus Heimdallarchaeaceae</taxon>
        <taxon>Candidatus Heimdallarchaeum</taxon>
    </lineage>
</organism>
<dbReference type="AlphaFoldDB" id="A0A9Y1FK11"/>
<dbReference type="GO" id="GO:0005886">
    <property type="term" value="C:plasma membrane"/>
    <property type="evidence" value="ECO:0007669"/>
    <property type="project" value="UniProtKB-SubCell"/>
</dbReference>
<evidence type="ECO:0000256" key="1">
    <source>
        <dbReference type="ARBA" id="ARBA00004162"/>
    </source>
</evidence>
<evidence type="ECO:0000256" key="2">
    <source>
        <dbReference type="ARBA" id="ARBA00006103"/>
    </source>
</evidence>
<evidence type="ECO:0000256" key="11">
    <source>
        <dbReference type="ARBA" id="ARBA00031868"/>
    </source>
</evidence>
<comment type="similarity">
    <text evidence="2 12">Belongs to the SEC61-beta family.</text>
</comment>
<keyword evidence="8 12" id="KW-1133">Transmembrane helix</keyword>
<comment type="subcellular location">
    <subcellularLocation>
        <location evidence="1 12">Cell membrane</location>
        <topology evidence="1 12">Single-pass membrane protein</topology>
    </subcellularLocation>
</comment>
<dbReference type="EMBL" id="CP084166">
    <property type="protein sequence ID" value="UJG39895.1"/>
    <property type="molecule type" value="Genomic_DNA"/>
</dbReference>
<evidence type="ECO:0000256" key="13">
    <source>
        <dbReference type="SAM" id="Phobius"/>
    </source>
</evidence>
<keyword evidence="4 12" id="KW-0813">Transport</keyword>
<evidence type="ECO:0000256" key="3">
    <source>
        <dbReference type="ARBA" id="ARBA00014522"/>
    </source>
</evidence>
<dbReference type="InterPro" id="IPR016482">
    <property type="entry name" value="SecG/Sec61-beta/Sbh"/>
</dbReference>
<evidence type="ECO:0000256" key="6">
    <source>
        <dbReference type="ARBA" id="ARBA00022692"/>
    </source>
</evidence>
<dbReference type="NCBIfam" id="NF002318">
    <property type="entry name" value="PRK01253.1"/>
    <property type="match status" value="1"/>
</dbReference>
<dbReference type="InterPro" id="IPR023531">
    <property type="entry name" value="Preprot_translocase_SecG"/>
</dbReference>
<protein>
    <recommendedName>
        <fullName evidence="3 12">Preprotein translocase subunit SecG</fullName>
    </recommendedName>
    <alternativeName>
        <fullName evidence="11 12">Protein transport protein Sec61 subunit beta homolog</fullName>
    </alternativeName>
</protein>
<accession>A0A9Y1FK11</accession>
<dbReference type="Pfam" id="PF03911">
    <property type="entry name" value="Sec61_beta"/>
    <property type="match status" value="1"/>
</dbReference>
<keyword evidence="6 12" id="KW-0812">Transmembrane</keyword>
<name>A0A9Y1FK11_9ARCH</name>
<evidence type="ECO:0000256" key="7">
    <source>
        <dbReference type="ARBA" id="ARBA00022927"/>
    </source>
</evidence>
<keyword evidence="9 12" id="KW-0811">Translocation</keyword>
<evidence type="ECO:0000256" key="4">
    <source>
        <dbReference type="ARBA" id="ARBA00022448"/>
    </source>
</evidence>
<keyword evidence="5 12" id="KW-1003">Cell membrane</keyword>
<keyword evidence="7 12" id="KW-0653">Protein transport</keyword>
<proteinExistence type="inferred from homology"/>
<evidence type="ECO:0000256" key="10">
    <source>
        <dbReference type="ARBA" id="ARBA00023136"/>
    </source>
</evidence>
<comment type="function">
    <text evidence="12">Involved in protein export. The function of the beta subunit is unknown, but it may be involved in stabilization of the trimeric complex.</text>
</comment>
<reference evidence="14" key="1">
    <citation type="journal article" date="2022" name="Nat. Microbiol.">
        <title>Unique mobile elements and scalable gene flow at the prokaryote-eukaryote boundary revealed by circularized Asgard archaea genomes.</title>
        <authorList>
            <person name="Wu F."/>
            <person name="Speth D.R."/>
            <person name="Philosof A."/>
            <person name="Cremiere A."/>
            <person name="Narayanan A."/>
            <person name="Barco R.A."/>
            <person name="Connon S.A."/>
            <person name="Amend J.P."/>
            <person name="Antoshechkin I.A."/>
            <person name="Orphan V.J."/>
        </authorList>
    </citation>
    <scope>NUCLEOTIDE SEQUENCE</scope>
    <source>
        <strain evidence="14">PM71</strain>
    </source>
</reference>
<feature type="topological domain" description="Cytoplasmic" evidence="12">
    <location>
        <begin position="1"/>
        <end position="37"/>
    </location>
</feature>